<evidence type="ECO:0000313" key="3">
    <source>
        <dbReference type="Proteomes" id="UP000660262"/>
    </source>
</evidence>
<dbReference type="AlphaFoldDB" id="A0A830HKW5"/>
<feature type="region of interest" description="Disordered" evidence="1">
    <location>
        <begin position="1"/>
        <end position="25"/>
    </location>
</feature>
<proteinExistence type="predicted"/>
<feature type="compositionally biased region" description="Basic and acidic residues" evidence="1">
    <location>
        <begin position="105"/>
        <end position="114"/>
    </location>
</feature>
<feature type="region of interest" description="Disordered" evidence="1">
    <location>
        <begin position="87"/>
        <end position="120"/>
    </location>
</feature>
<name>A0A830HKW5_9CHLO</name>
<organism evidence="2 3">
    <name type="scientific">Pycnococcus provasolii</name>
    <dbReference type="NCBI Taxonomy" id="41880"/>
    <lineage>
        <taxon>Eukaryota</taxon>
        <taxon>Viridiplantae</taxon>
        <taxon>Chlorophyta</taxon>
        <taxon>Pseudoscourfieldiophyceae</taxon>
        <taxon>Pseudoscourfieldiales</taxon>
        <taxon>Pycnococcaceae</taxon>
        <taxon>Pycnococcus</taxon>
    </lineage>
</organism>
<reference evidence="2" key="1">
    <citation type="submission" date="2020-10" db="EMBL/GenBank/DDBJ databases">
        <title>Unveiling of a novel bifunctional photoreceptor, Dualchrome1, isolated from a cosmopolitan green alga.</title>
        <authorList>
            <person name="Suzuki S."/>
            <person name="Kawachi M."/>
        </authorList>
    </citation>
    <scope>NUCLEOTIDE SEQUENCE</scope>
    <source>
        <strain evidence="2">NIES 2893</strain>
    </source>
</reference>
<comment type="caution">
    <text evidence="2">The sequence shown here is derived from an EMBL/GenBank/DDBJ whole genome shotgun (WGS) entry which is preliminary data.</text>
</comment>
<dbReference type="EMBL" id="BNJQ01000018">
    <property type="protein sequence ID" value="GHP07814.1"/>
    <property type="molecule type" value="Genomic_DNA"/>
</dbReference>
<feature type="compositionally biased region" description="Basic residues" evidence="1">
    <location>
        <begin position="89"/>
        <end position="104"/>
    </location>
</feature>
<protein>
    <submittedName>
        <fullName evidence="2">Uncharacterized protein</fullName>
    </submittedName>
</protein>
<feature type="compositionally biased region" description="Basic and acidic residues" evidence="1">
    <location>
        <begin position="148"/>
        <end position="169"/>
    </location>
</feature>
<evidence type="ECO:0000313" key="2">
    <source>
        <dbReference type="EMBL" id="GHP07814.1"/>
    </source>
</evidence>
<gene>
    <name evidence="2" type="ORF">PPROV_000655600</name>
</gene>
<feature type="compositionally biased region" description="Basic residues" evidence="1">
    <location>
        <begin position="171"/>
        <end position="183"/>
    </location>
</feature>
<keyword evidence="3" id="KW-1185">Reference proteome</keyword>
<feature type="region of interest" description="Disordered" evidence="1">
    <location>
        <begin position="147"/>
        <end position="214"/>
    </location>
</feature>
<feature type="compositionally biased region" description="Pro residues" evidence="1">
    <location>
        <begin position="184"/>
        <end position="214"/>
    </location>
</feature>
<accession>A0A830HKW5</accession>
<evidence type="ECO:0000256" key="1">
    <source>
        <dbReference type="SAM" id="MobiDB-lite"/>
    </source>
</evidence>
<dbReference type="Proteomes" id="UP000660262">
    <property type="component" value="Unassembled WGS sequence"/>
</dbReference>
<sequence>MSFTRGLTDGDHRDLQQTNCSSKKTTVKVKVWSGRQEGGQEEDRHQFRVHRFTGGIHSFAEIEEEMHDDVTTVTTCVNRGVSVAVITMHKPKKKKKNRKNKKQGRQHDAGDHLPGKLSLSSCKPNQVLFYNVVLEPACVRCQLPCAHPDPDHHDQRGGSNGHRRDETRQNHQPHHDHHNHHRSPPPPSQPPSPPPPPPPPPSPPPSPPPPQIPP</sequence>